<evidence type="ECO:0000313" key="2">
    <source>
        <dbReference type="EMBL" id="GLY75709.1"/>
    </source>
</evidence>
<dbReference type="Proteomes" id="UP001165135">
    <property type="component" value="Unassembled WGS sequence"/>
</dbReference>
<feature type="region of interest" description="Disordered" evidence="1">
    <location>
        <begin position="38"/>
        <end position="73"/>
    </location>
</feature>
<organism evidence="2 3">
    <name type="scientific">Actinoallomurus iriomotensis</name>
    <dbReference type="NCBI Taxonomy" id="478107"/>
    <lineage>
        <taxon>Bacteria</taxon>
        <taxon>Bacillati</taxon>
        <taxon>Actinomycetota</taxon>
        <taxon>Actinomycetes</taxon>
        <taxon>Streptosporangiales</taxon>
        <taxon>Thermomonosporaceae</taxon>
        <taxon>Actinoallomurus</taxon>
    </lineage>
</organism>
<evidence type="ECO:0000256" key="1">
    <source>
        <dbReference type="SAM" id="MobiDB-lite"/>
    </source>
</evidence>
<dbReference type="EMBL" id="BSTJ01000004">
    <property type="protein sequence ID" value="GLY75709.1"/>
    <property type="molecule type" value="Genomic_DNA"/>
</dbReference>
<feature type="compositionally biased region" description="Basic residues" evidence="1">
    <location>
        <begin position="53"/>
        <end position="64"/>
    </location>
</feature>
<evidence type="ECO:0000313" key="3">
    <source>
        <dbReference type="Proteomes" id="UP001165135"/>
    </source>
</evidence>
<reference evidence="2" key="1">
    <citation type="submission" date="2023-03" db="EMBL/GenBank/DDBJ databases">
        <title>Actinoallomurus iriomotensis NBRC 103681.</title>
        <authorList>
            <person name="Ichikawa N."/>
            <person name="Sato H."/>
            <person name="Tonouchi N."/>
        </authorList>
    </citation>
    <scope>NUCLEOTIDE SEQUENCE</scope>
    <source>
        <strain evidence="2">NBRC 103681</strain>
    </source>
</reference>
<protein>
    <submittedName>
        <fullName evidence="2">Uncharacterized protein</fullName>
    </submittedName>
</protein>
<name>A0A9W6RH44_9ACTN</name>
<gene>
    <name evidence="2" type="ORF">Airi01_039760</name>
</gene>
<proteinExistence type="predicted"/>
<comment type="caution">
    <text evidence="2">The sequence shown here is derived from an EMBL/GenBank/DDBJ whole genome shotgun (WGS) entry which is preliminary data.</text>
</comment>
<accession>A0A9W6RH44</accession>
<sequence>MRVCVRVRGEALLGSGDRSASLSAARTLSNTWSHRDLRSPIDHGSRGSGILRGGHRCRSRHPRPHRFDPDKDYQINVRDDARLKGDVTFGYRAKTPSEGWYASIIDENGIVTYSPVTVQRLTGLKVARNARMTAGGSP</sequence>
<dbReference type="AlphaFoldDB" id="A0A9W6RH44"/>